<reference evidence="3" key="1">
    <citation type="submission" date="2016-10" db="EMBL/GenBank/DDBJ databases">
        <authorList>
            <person name="Varghese N."/>
            <person name="Submissions S."/>
        </authorList>
    </citation>
    <scope>NUCLEOTIDE SEQUENCE [LARGE SCALE GENOMIC DNA]</scope>
    <source>
        <strain evidence="3">CGMCC 1.7062</strain>
    </source>
</reference>
<keyword evidence="1" id="KW-0812">Transmembrane</keyword>
<dbReference type="Proteomes" id="UP000236721">
    <property type="component" value="Unassembled WGS sequence"/>
</dbReference>
<dbReference type="AlphaFoldDB" id="A0A1H6A781"/>
<dbReference type="InterPro" id="IPR025130">
    <property type="entry name" value="DUF4056"/>
</dbReference>
<sequence>MKETSDNPPAINQANFVHTTNYCIYLTIGRCVHCRIARFLFYLLIWLPMRTLFLLLSLGFAFSQPSYADANTVPVGIRPCCAFGTGLKAELGSVPVPFYSIKNVLSMEDVDAHVFNDGSSSVVSSLFGAADEVNGLIFTNKGGFIDTAHVRDTADFTLYLYDKIHNRQQNAFEIALTPELMERRIVLRNLDQLDNGNHEEAKLAGLLAFRLAQWHEIAQWYGLVSVGGFKEYPSAFSPEDLYSNMLGALIAMEIIQVNPDITQSAFVALFPQYFRKHLKQLESQDVDTTIAKLETLDGIWWDSDKRLPDKWVVKTRDYHFSLELTPNGITKGTMLSLSSFQPLEQFGQLKLVKADNVASFDILPSTLKEKTVWTHQDFQMIANISKSVDDQHANSRNDALTMKLN</sequence>
<keyword evidence="3" id="KW-1185">Reference proteome</keyword>
<keyword evidence="1" id="KW-1133">Transmembrane helix</keyword>
<proteinExistence type="predicted"/>
<organism evidence="2 3">
    <name type="scientific">Vibrio hangzhouensis</name>
    <dbReference type="NCBI Taxonomy" id="462991"/>
    <lineage>
        <taxon>Bacteria</taxon>
        <taxon>Pseudomonadati</taxon>
        <taxon>Pseudomonadota</taxon>
        <taxon>Gammaproteobacteria</taxon>
        <taxon>Vibrionales</taxon>
        <taxon>Vibrionaceae</taxon>
        <taxon>Vibrio</taxon>
    </lineage>
</organism>
<evidence type="ECO:0000313" key="2">
    <source>
        <dbReference type="EMBL" id="SEG43905.1"/>
    </source>
</evidence>
<dbReference type="EMBL" id="FNVG01000014">
    <property type="protein sequence ID" value="SEG43905.1"/>
    <property type="molecule type" value="Genomic_DNA"/>
</dbReference>
<feature type="transmembrane region" description="Helical" evidence="1">
    <location>
        <begin position="39"/>
        <end position="62"/>
    </location>
</feature>
<accession>A0A1H6A781</accession>
<protein>
    <recommendedName>
        <fullName evidence="4">DUF4056 domain-containing protein</fullName>
    </recommendedName>
</protein>
<keyword evidence="1" id="KW-0472">Membrane</keyword>
<evidence type="ECO:0000256" key="1">
    <source>
        <dbReference type="SAM" id="Phobius"/>
    </source>
</evidence>
<dbReference type="Pfam" id="PF13265">
    <property type="entry name" value="DUF4056"/>
    <property type="match status" value="1"/>
</dbReference>
<gene>
    <name evidence="2" type="ORF">SAMN04488244_11441</name>
</gene>
<evidence type="ECO:0000313" key="3">
    <source>
        <dbReference type="Proteomes" id="UP000236721"/>
    </source>
</evidence>
<evidence type="ECO:0008006" key="4">
    <source>
        <dbReference type="Google" id="ProtNLM"/>
    </source>
</evidence>
<name>A0A1H6A781_9VIBR</name>